<gene>
    <name evidence="1" type="ORF">MmiHf6_12800</name>
</gene>
<dbReference type="EMBL" id="CP131059">
    <property type="protein sequence ID" value="WNY23956.1"/>
    <property type="molecule type" value="Genomic_DNA"/>
</dbReference>
<dbReference type="RefSeq" id="WP_316557127.1">
    <property type="nucleotide sequence ID" value="NZ_CP131059.1"/>
</dbReference>
<dbReference type="InterPro" id="IPR052194">
    <property type="entry name" value="MESH1"/>
</dbReference>
<dbReference type="SUPFAM" id="SSF109604">
    <property type="entry name" value="HD-domain/PDEase-like"/>
    <property type="match status" value="1"/>
</dbReference>
<dbReference type="Proteomes" id="UP001302978">
    <property type="component" value="Chromosome"/>
</dbReference>
<keyword evidence="2" id="KW-1185">Reference proteome</keyword>
<sequence length="186" mass="21600">MKDRKAAPPEEIQDFYNKALFYAAEAHGNQLYAGLPYMIHVCMVADEVTAADRTVPLENFKNAVQIALLHDVLEDTPITKDEMLQYFEPEVVHGIDLLTKKEGLPLLDYLEGIKAGGSDVSVIKMCDRIINLQRLPVHWKADKILEYYEESVLILEMLGWSSEYVSWRLRLKIELYEEMFMKKRFK</sequence>
<proteinExistence type="predicted"/>
<dbReference type="KEGG" id="mehf:MmiHf6_12800"/>
<evidence type="ECO:0000313" key="2">
    <source>
        <dbReference type="Proteomes" id="UP001302978"/>
    </source>
</evidence>
<dbReference type="GO" id="GO:0008893">
    <property type="term" value="F:guanosine-3',5'-bis(diphosphate) 3'-diphosphatase activity"/>
    <property type="evidence" value="ECO:0007669"/>
    <property type="project" value="TreeGrafter"/>
</dbReference>
<accession>A0AA96V9J6</accession>
<dbReference type="Gene3D" id="1.10.3210.10">
    <property type="entry name" value="Hypothetical protein af1432"/>
    <property type="match status" value="1"/>
</dbReference>
<evidence type="ECO:0000313" key="1">
    <source>
        <dbReference type="EMBL" id="WNY23956.1"/>
    </source>
</evidence>
<dbReference type="PANTHER" id="PTHR46246">
    <property type="entry name" value="GUANOSINE-3',5'-BIS(DIPHOSPHATE) 3'-PYROPHOSPHOHYDROLASE MESH1"/>
    <property type="match status" value="1"/>
</dbReference>
<organism evidence="1 2">
    <name type="scientific">Methanimicrococcus hongohii</name>
    <dbReference type="NCBI Taxonomy" id="3028295"/>
    <lineage>
        <taxon>Archaea</taxon>
        <taxon>Methanobacteriati</taxon>
        <taxon>Methanobacteriota</taxon>
        <taxon>Stenosarchaea group</taxon>
        <taxon>Methanomicrobia</taxon>
        <taxon>Methanosarcinales</taxon>
        <taxon>Methanosarcinaceae</taxon>
        <taxon>Methanimicrococcus</taxon>
    </lineage>
</organism>
<evidence type="ECO:0008006" key="3">
    <source>
        <dbReference type="Google" id="ProtNLM"/>
    </source>
</evidence>
<dbReference type="AlphaFoldDB" id="A0AA96V9J6"/>
<dbReference type="PANTHER" id="PTHR46246:SF1">
    <property type="entry name" value="GUANOSINE-3',5'-BIS(DIPHOSPHATE) 3'-PYROPHOSPHOHYDROLASE MESH1"/>
    <property type="match status" value="1"/>
</dbReference>
<name>A0AA96V9J6_9EURY</name>
<protein>
    <recommendedName>
        <fullName evidence="3">HD domain-containing protein</fullName>
    </recommendedName>
</protein>
<dbReference type="GeneID" id="85195863"/>
<reference evidence="1 2" key="1">
    <citation type="submission" date="2023-07" db="EMBL/GenBank/DDBJ databases">
        <title>Closed genoem sequence of Methanomicrococcus sp. Hf6.</title>
        <authorList>
            <person name="Poehlein A."/>
            <person name="Protasov E."/>
            <person name="Platt K."/>
            <person name="Reeh H."/>
            <person name="Daniel R."/>
            <person name="Brune A."/>
        </authorList>
    </citation>
    <scope>NUCLEOTIDE SEQUENCE [LARGE SCALE GENOMIC DNA]</scope>
    <source>
        <strain evidence="1 2">Hf6</strain>
    </source>
</reference>